<keyword evidence="2" id="KW-1185">Reference proteome</keyword>
<dbReference type="EMBL" id="MU275863">
    <property type="protein sequence ID" value="KAI0050300.1"/>
    <property type="molecule type" value="Genomic_DNA"/>
</dbReference>
<organism evidence="1 2">
    <name type="scientific">Auriscalpium vulgare</name>
    <dbReference type="NCBI Taxonomy" id="40419"/>
    <lineage>
        <taxon>Eukaryota</taxon>
        <taxon>Fungi</taxon>
        <taxon>Dikarya</taxon>
        <taxon>Basidiomycota</taxon>
        <taxon>Agaricomycotina</taxon>
        <taxon>Agaricomycetes</taxon>
        <taxon>Russulales</taxon>
        <taxon>Auriscalpiaceae</taxon>
        <taxon>Auriscalpium</taxon>
    </lineage>
</organism>
<reference evidence="1" key="1">
    <citation type="submission" date="2021-02" db="EMBL/GenBank/DDBJ databases">
        <authorList>
            <consortium name="DOE Joint Genome Institute"/>
            <person name="Ahrendt S."/>
            <person name="Looney B.P."/>
            <person name="Miyauchi S."/>
            <person name="Morin E."/>
            <person name="Drula E."/>
            <person name="Courty P.E."/>
            <person name="Chicoki N."/>
            <person name="Fauchery L."/>
            <person name="Kohler A."/>
            <person name="Kuo A."/>
            <person name="Labutti K."/>
            <person name="Pangilinan J."/>
            <person name="Lipzen A."/>
            <person name="Riley R."/>
            <person name="Andreopoulos W."/>
            <person name="He G."/>
            <person name="Johnson J."/>
            <person name="Barry K.W."/>
            <person name="Grigoriev I.V."/>
            <person name="Nagy L."/>
            <person name="Hibbett D."/>
            <person name="Henrissat B."/>
            <person name="Matheny P.B."/>
            <person name="Labbe J."/>
            <person name="Martin F."/>
        </authorList>
    </citation>
    <scope>NUCLEOTIDE SEQUENCE</scope>
    <source>
        <strain evidence="1">FP105234-sp</strain>
    </source>
</reference>
<name>A0ACB8S1S1_9AGAM</name>
<protein>
    <submittedName>
        <fullName evidence="1">Uncharacterized protein</fullName>
    </submittedName>
</protein>
<proteinExistence type="predicted"/>
<gene>
    <name evidence="1" type="ORF">FA95DRAFT_1603654</name>
</gene>
<evidence type="ECO:0000313" key="1">
    <source>
        <dbReference type="EMBL" id="KAI0050300.1"/>
    </source>
</evidence>
<evidence type="ECO:0000313" key="2">
    <source>
        <dbReference type="Proteomes" id="UP000814033"/>
    </source>
</evidence>
<sequence>MASATTQAAAASADVPPAYGAAGTTAISEAGTSTTATSSNRPGFPGVYRIGTANLQVPLVKVKHLQCHLNLLGAFAQLRQEVEASDAALPEAAMRLETERRWAWFVGLAVERFERWVKNINLAPTNPKEFAHAAAPPLDVWLVWHAYMLNPESFADDCSRHKSLLPLSALLGTSDSFFLEVLEELGDMNKLTPSEARIASWLSETDTPYDPLEAARVLTHQSLQCPVCEKAVQARYLESDGTGYAQQKFTVTCPACAFVITRDKLAIFRFTSDLALDLDSQKIRDEYGLGVYLPATLRSSVLPEQKATARVVKEQLLTVAPFKPSGHILKRGPMKSALEMAQNVGWDWSTVKTAVQLKVRARTGARVFGCYHDQRPFSVELVGAVLRQGSFVKKMKDLHWTEADYFENPDDELALHHANVRYHAFLDLMSSSPSSFLVPTLDIDLAWHTHQLTGPRYQANCKAYVKRYVNHDDKVEETHLANAFDLTCRAWFDRFKVQYMQCGCPLPGDTIGQKLSRLVSHAGSRYYPQAALAPPPELPELLAASHPSDHNSVAVPDLPHYKANHQAYEKKMQRRRERVLAARRRDGVASKEQFDHGGFGFAPAFLVPVPLYWGGMGGIGGCVAGAGNVVDAGAGGWGGGFSGCSAVSVYL</sequence>
<accession>A0ACB8S1S1</accession>
<reference evidence="1" key="2">
    <citation type="journal article" date="2022" name="New Phytol.">
        <title>Evolutionary transition to the ectomycorrhizal habit in the genomes of a hyperdiverse lineage of mushroom-forming fungi.</title>
        <authorList>
            <person name="Looney B."/>
            <person name="Miyauchi S."/>
            <person name="Morin E."/>
            <person name="Drula E."/>
            <person name="Courty P.E."/>
            <person name="Kohler A."/>
            <person name="Kuo A."/>
            <person name="LaButti K."/>
            <person name="Pangilinan J."/>
            <person name="Lipzen A."/>
            <person name="Riley R."/>
            <person name="Andreopoulos W."/>
            <person name="He G."/>
            <person name="Johnson J."/>
            <person name="Nolan M."/>
            <person name="Tritt A."/>
            <person name="Barry K.W."/>
            <person name="Grigoriev I.V."/>
            <person name="Nagy L.G."/>
            <person name="Hibbett D."/>
            <person name="Henrissat B."/>
            <person name="Matheny P.B."/>
            <person name="Labbe J."/>
            <person name="Martin F.M."/>
        </authorList>
    </citation>
    <scope>NUCLEOTIDE SEQUENCE</scope>
    <source>
        <strain evidence="1">FP105234-sp</strain>
    </source>
</reference>
<comment type="caution">
    <text evidence="1">The sequence shown here is derived from an EMBL/GenBank/DDBJ whole genome shotgun (WGS) entry which is preliminary data.</text>
</comment>
<dbReference type="Proteomes" id="UP000814033">
    <property type="component" value="Unassembled WGS sequence"/>
</dbReference>